<evidence type="ECO:0000256" key="1">
    <source>
        <dbReference type="ARBA" id="ARBA00022679"/>
    </source>
</evidence>
<dbReference type="Gene3D" id="3.40.50.2000">
    <property type="entry name" value="Glycogen Phosphorylase B"/>
    <property type="match status" value="2"/>
</dbReference>
<evidence type="ECO:0000259" key="2">
    <source>
        <dbReference type="Pfam" id="PF00534"/>
    </source>
</evidence>
<evidence type="ECO:0000259" key="3">
    <source>
        <dbReference type="Pfam" id="PF13439"/>
    </source>
</evidence>
<dbReference type="EMBL" id="MHIE01000003">
    <property type="protein sequence ID" value="OGY46427.1"/>
    <property type="molecule type" value="Genomic_DNA"/>
</dbReference>
<dbReference type="Pfam" id="PF00534">
    <property type="entry name" value="Glycos_transf_1"/>
    <property type="match status" value="1"/>
</dbReference>
<keyword evidence="1" id="KW-0808">Transferase</keyword>
<proteinExistence type="predicted"/>
<accession>A0A1G1Y4C7</accession>
<comment type="caution">
    <text evidence="4">The sequence shown here is derived from an EMBL/GenBank/DDBJ whole genome shotgun (WGS) entry which is preliminary data.</text>
</comment>
<evidence type="ECO:0000313" key="4">
    <source>
        <dbReference type="EMBL" id="OGY46427.1"/>
    </source>
</evidence>
<dbReference type="Proteomes" id="UP000178240">
    <property type="component" value="Unassembled WGS sequence"/>
</dbReference>
<dbReference type="CDD" id="cd03809">
    <property type="entry name" value="GT4_MtfB-like"/>
    <property type="match status" value="1"/>
</dbReference>
<dbReference type="AlphaFoldDB" id="A0A1G1Y4C7"/>
<dbReference type="SUPFAM" id="SSF53756">
    <property type="entry name" value="UDP-Glycosyltransferase/glycogen phosphorylase"/>
    <property type="match status" value="1"/>
</dbReference>
<feature type="domain" description="Glycosyltransferase subfamily 4-like N-terminal" evidence="3">
    <location>
        <begin position="104"/>
        <end position="177"/>
    </location>
</feature>
<dbReference type="PANTHER" id="PTHR46401:SF2">
    <property type="entry name" value="GLYCOSYLTRANSFERASE WBBK-RELATED"/>
    <property type="match status" value="1"/>
</dbReference>
<dbReference type="PANTHER" id="PTHR46401">
    <property type="entry name" value="GLYCOSYLTRANSFERASE WBBK-RELATED"/>
    <property type="match status" value="1"/>
</dbReference>
<organism evidence="4 5">
    <name type="scientific">Candidatus Buchananbacteria bacterium RIFCSPHIGHO2_01_FULL_44_11</name>
    <dbReference type="NCBI Taxonomy" id="1797535"/>
    <lineage>
        <taxon>Bacteria</taxon>
        <taxon>Candidatus Buchananiibacteriota</taxon>
    </lineage>
</organism>
<dbReference type="FunFam" id="3.40.50.2000:FF:000119">
    <property type="entry name" value="Glycosyl transferase group 1"/>
    <property type="match status" value="1"/>
</dbReference>
<dbReference type="GO" id="GO:0016757">
    <property type="term" value="F:glycosyltransferase activity"/>
    <property type="evidence" value="ECO:0007669"/>
    <property type="project" value="InterPro"/>
</dbReference>
<evidence type="ECO:0008006" key="6">
    <source>
        <dbReference type="Google" id="ProtNLM"/>
    </source>
</evidence>
<protein>
    <recommendedName>
        <fullName evidence="6">Glycosyl transferase family 1 domain-containing protein</fullName>
    </recommendedName>
</protein>
<reference evidence="4 5" key="1">
    <citation type="journal article" date="2016" name="Nat. Commun.">
        <title>Thousands of microbial genomes shed light on interconnected biogeochemical processes in an aquifer system.</title>
        <authorList>
            <person name="Anantharaman K."/>
            <person name="Brown C.T."/>
            <person name="Hug L.A."/>
            <person name="Sharon I."/>
            <person name="Castelle C.J."/>
            <person name="Probst A.J."/>
            <person name="Thomas B.C."/>
            <person name="Singh A."/>
            <person name="Wilkins M.J."/>
            <person name="Karaoz U."/>
            <person name="Brodie E.L."/>
            <person name="Williams K.H."/>
            <person name="Hubbard S.S."/>
            <person name="Banfield J.F."/>
        </authorList>
    </citation>
    <scope>NUCLEOTIDE SEQUENCE [LARGE SCALE GENOMIC DNA]</scope>
</reference>
<dbReference type="InterPro" id="IPR028098">
    <property type="entry name" value="Glyco_trans_4-like_N"/>
</dbReference>
<dbReference type="Pfam" id="PF13439">
    <property type="entry name" value="Glyco_transf_4"/>
    <property type="match status" value="1"/>
</dbReference>
<name>A0A1G1Y4C7_9BACT</name>
<dbReference type="STRING" id="1797535.A2744_03165"/>
<sequence length="374" mass="42842">MKIGVDIRCLMDKYYSGISEFTYNLFQHLFKIDSQNQYLLFYNSAQQSKVPDFPFTNVSFKEFTYPNKLFNLSMRFLKLTEVDKLIGGVDLFLIPSFLFLNLSVDCKKLLIVHDLSFELYPEFFTPKRRLWHKLIGPKEFCRQADKIVAISENTKNDIVNLYGTDPEKIAVVYQGINDIFSQKVSGEQKETVKKKYQLPERYVFYLGNLEPRKNIKSLILAFEKLTNPSVHLVIAGYQAWKYQDIYQLWQKSKAKDRIKFLGYVNALDKPALYSLAKVFVYPSIYEGFGLPPVEAMACGTPVITSFNSSLPEAAGTAGLMIDPYNINDLTQAINQVLTDQALAQELARRGLEHSQKFNGAQQAEKFLAIINSLS</sequence>
<dbReference type="InterPro" id="IPR001296">
    <property type="entry name" value="Glyco_trans_1"/>
</dbReference>
<evidence type="ECO:0000313" key="5">
    <source>
        <dbReference type="Proteomes" id="UP000178240"/>
    </source>
</evidence>
<gene>
    <name evidence="4" type="ORF">A2744_03165</name>
</gene>
<feature type="domain" description="Glycosyl transferase family 1" evidence="2">
    <location>
        <begin position="190"/>
        <end position="350"/>
    </location>
</feature>
<dbReference type="GO" id="GO:0009103">
    <property type="term" value="P:lipopolysaccharide biosynthetic process"/>
    <property type="evidence" value="ECO:0007669"/>
    <property type="project" value="TreeGrafter"/>
</dbReference>